<dbReference type="SUPFAM" id="SSF51206">
    <property type="entry name" value="cAMP-binding domain-like"/>
    <property type="match status" value="1"/>
</dbReference>
<protein>
    <submittedName>
        <fullName evidence="2">Crp/Fnr family transcriptional regulator</fullName>
    </submittedName>
</protein>
<comment type="caution">
    <text evidence="2">The sequence shown here is derived from an EMBL/GenBank/DDBJ whole genome shotgun (WGS) entry which is preliminary data.</text>
</comment>
<evidence type="ECO:0000313" key="3">
    <source>
        <dbReference type="Proteomes" id="UP001403385"/>
    </source>
</evidence>
<feature type="domain" description="Cyclic nucleotide-binding" evidence="1">
    <location>
        <begin position="10"/>
        <end position="131"/>
    </location>
</feature>
<dbReference type="RefSeq" id="WP_346823747.1">
    <property type="nucleotide sequence ID" value="NZ_JBDKWZ010000018.1"/>
</dbReference>
<keyword evidence="3" id="KW-1185">Reference proteome</keyword>
<dbReference type="Proteomes" id="UP001403385">
    <property type="component" value="Unassembled WGS sequence"/>
</dbReference>
<sequence>MNLFFQHLSKYGRLKPELNELFEKKLRLKVLDKDEMYLREGEHEKHICFVEQGLLSYYFLDREGNMVIKKFFSEGEFVASLSSVVSKMPSKFVIQALETCRLWELPYDYYRELMKTHLDLALLQINYLEQRWVLQKEMNEIKLKATDAKVRYLEFLKSYPHLKNRLRQHQIASYLGVTPTQLSRIRAQLSDNKEL</sequence>
<name>A0AAW9SEJ1_9BACT</name>
<dbReference type="Pfam" id="PF00027">
    <property type="entry name" value="cNMP_binding"/>
    <property type="match status" value="1"/>
</dbReference>
<dbReference type="InterPro" id="IPR014710">
    <property type="entry name" value="RmlC-like_jellyroll"/>
</dbReference>
<organism evidence="2 3">
    <name type="scientific">Rapidithrix thailandica</name>
    <dbReference type="NCBI Taxonomy" id="413964"/>
    <lineage>
        <taxon>Bacteria</taxon>
        <taxon>Pseudomonadati</taxon>
        <taxon>Bacteroidota</taxon>
        <taxon>Cytophagia</taxon>
        <taxon>Cytophagales</taxon>
        <taxon>Flammeovirgaceae</taxon>
        <taxon>Rapidithrix</taxon>
    </lineage>
</organism>
<evidence type="ECO:0000259" key="1">
    <source>
        <dbReference type="PROSITE" id="PS50042"/>
    </source>
</evidence>
<proteinExistence type="predicted"/>
<dbReference type="InterPro" id="IPR000595">
    <property type="entry name" value="cNMP-bd_dom"/>
</dbReference>
<gene>
    <name evidence="2" type="ORF">AAG747_23795</name>
</gene>
<dbReference type="AlphaFoldDB" id="A0AAW9SEJ1"/>
<dbReference type="InterPro" id="IPR018490">
    <property type="entry name" value="cNMP-bd_dom_sf"/>
</dbReference>
<dbReference type="EMBL" id="JBDKWZ010000018">
    <property type="protein sequence ID" value="MEN7550965.1"/>
    <property type="molecule type" value="Genomic_DNA"/>
</dbReference>
<dbReference type="Gene3D" id="2.60.120.10">
    <property type="entry name" value="Jelly Rolls"/>
    <property type="match status" value="1"/>
</dbReference>
<evidence type="ECO:0000313" key="2">
    <source>
        <dbReference type="EMBL" id="MEN7550965.1"/>
    </source>
</evidence>
<dbReference type="CDD" id="cd00038">
    <property type="entry name" value="CAP_ED"/>
    <property type="match status" value="1"/>
</dbReference>
<reference evidence="2 3" key="1">
    <citation type="submission" date="2024-04" db="EMBL/GenBank/DDBJ databases">
        <title>Novel genus in family Flammeovirgaceae.</title>
        <authorList>
            <person name="Nguyen T.H."/>
            <person name="Vuong T.Q."/>
            <person name="Le H."/>
            <person name="Kim S.-G."/>
        </authorList>
    </citation>
    <scope>NUCLEOTIDE SEQUENCE [LARGE SCALE GENOMIC DNA]</scope>
    <source>
        <strain evidence="2 3">JCM 23209</strain>
    </source>
</reference>
<accession>A0AAW9SEJ1</accession>
<dbReference type="PROSITE" id="PS50042">
    <property type="entry name" value="CNMP_BINDING_3"/>
    <property type="match status" value="1"/>
</dbReference>